<dbReference type="PANTHER" id="PTHR28589">
    <property type="entry name" value="28S RIBOSOMAL PROTEIN S34, MITOCHONDRIAL"/>
    <property type="match status" value="1"/>
</dbReference>
<evidence type="ECO:0000313" key="1">
    <source>
        <dbReference type="EMBL" id="NXA74537.1"/>
    </source>
</evidence>
<gene>
    <name evidence="1" type="primary">Mrps34</name>
    <name evidence="1" type="ORF">THRLUD_R08595</name>
</gene>
<name>A0A7K7Y9A3_THRLU</name>
<organism evidence="1 2">
    <name type="scientific">Thryothorus ludovicianus</name>
    <name type="common">Carolina wren</name>
    <name type="synonym">Sylvia ludoviciana</name>
    <dbReference type="NCBI Taxonomy" id="74200"/>
    <lineage>
        <taxon>Eukaryota</taxon>
        <taxon>Metazoa</taxon>
        <taxon>Chordata</taxon>
        <taxon>Craniata</taxon>
        <taxon>Vertebrata</taxon>
        <taxon>Euteleostomi</taxon>
        <taxon>Archelosauria</taxon>
        <taxon>Archosauria</taxon>
        <taxon>Dinosauria</taxon>
        <taxon>Saurischia</taxon>
        <taxon>Theropoda</taxon>
        <taxon>Coelurosauria</taxon>
        <taxon>Aves</taxon>
        <taxon>Neognathae</taxon>
        <taxon>Neoaves</taxon>
        <taxon>Telluraves</taxon>
        <taxon>Australaves</taxon>
        <taxon>Passeriformes</taxon>
        <taxon>Certhiidae</taxon>
        <taxon>Troglodytinae</taxon>
        <taxon>Thryothorus</taxon>
    </lineage>
</organism>
<feature type="non-terminal residue" evidence="1">
    <location>
        <position position="184"/>
    </location>
</feature>
<dbReference type="GO" id="GO:0003735">
    <property type="term" value="F:structural constituent of ribosome"/>
    <property type="evidence" value="ECO:0007669"/>
    <property type="project" value="InterPro"/>
</dbReference>
<dbReference type="AlphaFoldDB" id="A0A7K7Y9A3"/>
<reference evidence="1 2" key="1">
    <citation type="submission" date="2019-09" db="EMBL/GenBank/DDBJ databases">
        <title>Bird 10,000 Genomes (B10K) Project - Family phase.</title>
        <authorList>
            <person name="Zhang G."/>
        </authorList>
    </citation>
    <scope>NUCLEOTIDE SEQUENCE [LARGE SCALE GENOMIC DNA]</scope>
    <source>
        <strain evidence="1">B10K-DU-001-68</strain>
        <tissue evidence="1">Muscle</tissue>
    </source>
</reference>
<dbReference type="EMBL" id="VZTB01004470">
    <property type="protein sequence ID" value="NXA74537.1"/>
    <property type="molecule type" value="Genomic_DNA"/>
</dbReference>
<proteinExistence type="predicted"/>
<dbReference type="Pfam" id="PF16053">
    <property type="entry name" value="MRP-S34"/>
    <property type="match status" value="1"/>
</dbReference>
<protein>
    <submittedName>
        <fullName evidence="1">RT34 protein</fullName>
    </submittedName>
</protein>
<comment type="caution">
    <text evidence="1">The sequence shown here is derived from an EMBL/GenBank/DDBJ whole genome shotgun (WGS) entry which is preliminary data.</text>
</comment>
<dbReference type="Proteomes" id="UP000558509">
    <property type="component" value="Unassembled WGS sequence"/>
</dbReference>
<feature type="non-terminal residue" evidence="1">
    <location>
        <position position="1"/>
    </location>
</feature>
<dbReference type="GO" id="GO:0005739">
    <property type="term" value="C:mitochondrion"/>
    <property type="evidence" value="ECO:0007669"/>
    <property type="project" value="InterPro"/>
</dbReference>
<dbReference type="InterPro" id="IPR032053">
    <property type="entry name" value="Ribosomal_mS34"/>
</dbReference>
<accession>A0A7K7Y9A3</accession>
<evidence type="ECO:0000313" key="2">
    <source>
        <dbReference type="Proteomes" id="UP000558509"/>
    </source>
</evidence>
<keyword evidence="2" id="KW-1185">Reference proteome</keyword>
<dbReference type="PANTHER" id="PTHR28589:SF1">
    <property type="entry name" value="SMALL RIBOSOMAL SUBUNIT PROTEIN MS34"/>
    <property type="match status" value="1"/>
</dbReference>
<sequence>MARKKLHRPIAAMAKKIREYWALKDRPRDSQRFAVDYETMRRPLTQKRLPRLFALLCRLPRFGVGRTVTRKSWLWAHDEPCYWVITKVKADYMAENMDHGRAWGYLTFKGKTEEEVREIDKAMYHDWRMVPKHEEEAFKKFTPVPEETIRFLPYPPLLRAMILAQWQKEGKPIMEEPTIYLEKV</sequence>